<keyword evidence="6" id="KW-0805">Transcription regulation</keyword>
<dbReference type="GO" id="GO:0006979">
    <property type="term" value="P:response to oxidative stress"/>
    <property type="evidence" value="ECO:0007669"/>
    <property type="project" value="InterPro"/>
</dbReference>
<keyword evidence="7" id="KW-0238">DNA-binding</keyword>
<dbReference type="NCBIfam" id="TIGR01950">
    <property type="entry name" value="SoxR"/>
    <property type="match status" value="1"/>
</dbReference>
<dbReference type="Proteomes" id="UP000092256">
    <property type="component" value="Unassembled WGS sequence"/>
</dbReference>
<dbReference type="SUPFAM" id="SSF46955">
    <property type="entry name" value="Putative DNA-binding domain"/>
    <property type="match status" value="1"/>
</dbReference>
<accession>A0A1A6XVC4</accession>
<evidence type="ECO:0000259" key="9">
    <source>
        <dbReference type="PROSITE" id="PS50937"/>
    </source>
</evidence>
<dbReference type="InterPro" id="IPR009061">
    <property type="entry name" value="DNA-bd_dom_put_sf"/>
</dbReference>
<dbReference type="GO" id="GO:0051537">
    <property type="term" value="F:2 iron, 2 sulfur cluster binding"/>
    <property type="evidence" value="ECO:0007669"/>
    <property type="project" value="UniProtKB-KW"/>
</dbReference>
<dbReference type="SMART" id="SM00422">
    <property type="entry name" value="HTH_MERR"/>
    <property type="match status" value="1"/>
</dbReference>
<keyword evidence="2" id="KW-0001">2Fe-2S</keyword>
<evidence type="ECO:0000256" key="7">
    <source>
        <dbReference type="ARBA" id="ARBA00023125"/>
    </source>
</evidence>
<dbReference type="CDD" id="cd01110">
    <property type="entry name" value="HTH_SoxR"/>
    <property type="match status" value="1"/>
</dbReference>
<dbReference type="RefSeq" id="WP_065199606.1">
    <property type="nucleotide sequence ID" value="NZ_LYVJ01000008.1"/>
</dbReference>
<dbReference type="PANTHER" id="PTHR30204:SF0">
    <property type="entry name" value="REDOX-SENSITIVE TRANSCRIPTIONAL ACTIVATOR SOXR"/>
    <property type="match status" value="1"/>
</dbReference>
<evidence type="ECO:0000256" key="4">
    <source>
        <dbReference type="ARBA" id="ARBA00023004"/>
    </source>
</evidence>
<dbReference type="Gene3D" id="1.10.1660.10">
    <property type="match status" value="1"/>
</dbReference>
<organism evidence="10 11">
    <name type="scientific">Stenotrophomonas maltophilia</name>
    <name type="common">Pseudomonas maltophilia</name>
    <name type="synonym">Xanthomonas maltophilia</name>
    <dbReference type="NCBI Taxonomy" id="40324"/>
    <lineage>
        <taxon>Bacteria</taxon>
        <taxon>Pseudomonadati</taxon>
        <taxon>Pseudomonadota</taxon>
        <taxon>Gammaproteobacteria</taxon>
        <taxon>Lysobacterales</taxon>
        <taxon>Lysobacteraceae</taxon>
        <taxon>Stenotrophomonas</taxon>
        <taxon>Stenotrophomonas maltophilia group</taxon>
    </lineage>
</organism>
<proteinExistence type="predicted"/>
<feature type="domain" description="HTH merR-type" evidence="9">
    <location>
        <begin position="5"/>
        <end position="73"/>
    </location>
</feature>
<dbReference type="PROSITE" id="PS00552">
    <property type="entry name" value="HTH_MERR_1"/>
    <property type="match status" value="1"/>
</dbReference>
<keyword evidence="5" id="KW-0411">Iron-sulfur</keyword>
<evidence type="ECO:0000256" key="6">
    <source>
        <dbReference type="ARBA" id="ARBA00023015"/>
    </source>
</evidence>
<evidence type="ECO:0000256" key="3">
    <source>
        <dbReference type="ARBA" id="ARBA00022723"/>
    </source>
</evidence>
<dbReference type="GO" id="GO:0046872">
    <property type="term" value="F:metal ion binding"/>
    <property type="evidence" value="ECO:0007669"/>
    <property type="project" value="UniProtKB-KW"/>
</dbReference>
<dbReference type="InterPro" id="IPR047057">
    <property type="entry name" value="MerR_fam"/>
</dbReference>
<name>A0A1A6XVC4_STEMA</name>
<dbReference type="OrthoDB" id="9802944at2"/>
<dbReference type="Pfam" id="PF00376">
    <property type="entry name" value="MerR"/>
    <property type="match status" value="1"/>
</dbReference>
<keyword evidence="8" id="KW-0804">Transcription</keyword>
<dbReference type="InterPro" id="IPR000551">
    <property type="entry name" value="MerR-type_HTH_dom"/>
</dbReference>
<evidence type="ECO:0000256" key="5">
    <source>
        <dbReference type="ARBA" id="ARBA00023014"/>
    </source>
</evidence>
<dbReference type="GO" id="GO:0003700">
    <property type="term" value="F:DNA-binding transcription factor activity"/>
    <property type="evidence" value="ECO:0007669"/>
    <property type="project" value="InterPro"/>
</dbReference>
<evidence type="ECO:0000256" key="1">
    <source>
        <dbReference type="ARBA" id="ARBA00014474"/>
    </source>
</evidence>
<evidence type="ECO:0000313" key="10">
    <source>
        <dbReference type="EMBL" id="OBU66531.1"/>
    </source>
</evidence>
<dbReference type="Pfam" id="PF09278">
    <property type="entry name" value="MerR-DNA-bind"/>
    <property type="match status" value="1"/>
</dbReference>
<dbReference type="EMBL" id="LYVJ01000008">
    <property type="protein sequence ID" value="OBU66531.1"/>
    <property type="molecule type" value="Genomic_DNA"/>
</dbReference>
<evidence type="ECO:0000256" key="2">
    <source>
        <dbReference type="ARBA" id="ARBA00022714"/>
    </source>
</evidence>
<dbReference type="PROSITE" id="PS50937">
    <property type="entry name" value="HTH_MERR_2"/>
    <property type="match status" value="1"/>
</dbReference>
<evidence type="ECO:0000313" key="11">
    <source>
        <dbReference type="Proteomes" id="UP000092256"/>
    </source>
</evidence>
<protein>
    <recommendedName>
        <fullName evidence="1">Redox-sensitive transcriptional activator SoxR</fullName>
    </recommendedName>
</protein>
<dbReference type="InterPro" id="IPR010211">
    <property type="entry name" value="Redox-sen_tscrpt-act_SoxR"/>
</dbReference>
<evidence type="ECO:0000256" key="8">
    <source>
        <dbReference type="ARBA" id="ARBA00023163"/>
    </source>
</evidence>
<keyword evidence="4" id="KW-0408">Iron</keyword>
<reference evidence="10 11" key="1">
    <citation type="submission" date="2016-05" db="EMBL/GenBank/DDBJ databases">
        <title>Draft Genome Sequences of Stenotrophomonas maltophilia Strains Sm32COP, Sm41DVV, Sm46PAILV, SmF3, SmF22, SmSOFb1 and SmCVFa1, Isolated from Different Manures, in France.</title>
        <authorList>
            <person name="Nazaret S."/>
            <person name="Bodilis J."/>
        </authorList>
    </citation>
    <scope>NUCLEOTIDE SEQUENCE [LARGE SCALE GENOMIC DNA]</scope>
    <source>
        <strain evidence="10 11">Sm46PAILV</strain>
    </source>
</reference>
<dbReference type="GO" id="GO:0003677">
    <property type="term" value="F:DNA binding"/>
    <property type="evidence" value="ECO:0007669"/>
    <property type="project" value="UniProtKB-KW"/>
</dbReference>
<dbReference type="PANTHER" id="PTHR30204">
    <property type="entry name" value="REDOX-CYCLING DRUG-SENSING TRANSCRIPTIONAL ACTIVATOR SOXR"/>
    <property type="match status" value="1"/>
</dbReference>
<gene>
    <name evidence="10" type="ORF">A9K58_12330</name>
</gene>
<comment type="caution">
    <text evidence="10">The sequence shown here is derived from an EMBL/GenBank/DDBJ whole genome shotgun (WGS) entry which is preliminary data.</text>
</comment>
<sequence>MASQELSVGDVSRRSGVAISALHFYERKGLISSLRTSGNQRRYSRDVLRRLAVIRVAQRVGMPLEAVGRAFESLPEGRAPTKADWARLSARWRAELEERIHMLQLLRDELTGCIGCGCLSLQRCRLANPEDILGKRGDGPMRWER</sequence>
<keyword evidence="3" id="KW-0479">Metal-binding</keyword>
<dbReference type="PRINTS" id="PR00040">
    <property type="entry name" value="HTHMERR"/>
</dbReference>
<dbReference type="AlphaFoldDB" id="A0A1A6XVC4"/>
<dbReference type="InterPro" id="IPR015358">
    <property type="entry name" value="Tscrpt_reg_MerR_DNA-bd"/>
</dbReference>